<feature type="non-terminal residue" evidence="8">
    <location>
        <position position="1"/>
    </location>
</feature>
<evidence type="ECO:0000256" key="5">
    <source>
        <dbReference type="ARBA" id="ARBA00023065"/>
    </source>
</evidence>
<keyword evidence="5" id="KW-0406">Ion transport</keyword>
<dbReference type="InterPro" id="IPR006037">
    <property type="entry name" value="RCK_C"/>
</dbReference>
<dbReference type="GO" id="GO:0005886">
    <property type="term" value="C:plasma membrane"/>
    <property type="evidence" value="ECO:0007669"/>
    <property type="project" value="InterPro"/>
</dbReference>
<evidence type="ECO:0000313" key="8">
    <source>
        <dbReference type="EMBL" id="SVC14763.1"/>
    </source>
</evidence>
<dbReference type="Gene3D" id="3.30.70.1450">
    <property type="entry name" value="Regulator of K+ conductance, C-terminal domain"/>
    <property type="match status" value="1"/>
</dbReference>
<dbReference type="EMBL" id="UINC01076010">
    <property type="protein sequence ID" value="SVC14763.1"/>
    <property type="molecule type" value="Genomic_DNA"/>
</dbReference>
<evidence type="ECO:0008006" key="9">
    <source>
        <dbReference type="Google" id="ProtNLM"/>
    </source>
</evidence>
<dbReference type="Pfam" id="PF02080">
    <property type="entry name" value="TrkA_C"/>
    <property type="match status" value="1"/>
</dbReference>
<reference evidence="8" key="1">
    <citation type="submission" date="2018-05" db="EMBL/GenBank/DDBJ databases">
        <authorList>
            <person name="Lanie J.A."/>
            <person name="Ng W.-L."/>
            <person name="Kazmierczak K.M."/>
            <person name="Andrzejewski T.M."/>
            <person name="Davidsen T.M."/>
            <person name="Wayne K.J."/>
            <person name="Tettelin H."/>
            <person name="Glass J.I."/>
            <person name="Rusch D."/>
            <person name="Podicherti R."/>
            <person name="Tsui H.-C.T."/>
            <person name="Winkler M.E."/>
        </authorList>
    </citation>
    <scope>NUCLEOTIDE SEQUENCE</scope>
</reference>
<dbReference type="SUPFAM" id="SSF51735">
    <property type="entry name" value="NAD(P)-binding Rossmann-fold domains"/>
    <property type="match status" value="1"/>
</dbReference>
<dbReference type="PRINTS" id="PR00335">
    <property type="entry name" value="KUPTAKETRKA"/>
</dbReference>
<keyword evidence="3" id="KW-0630">Potassium</keyword>
<feature type="domain" description="RCK C-terminal" evidence="7">
    <location>
        <begin position="193"/>
        <end position="274"/>
    </location>
</feature>
<dbReference type="AlphaFoldDB" id="A0A382JU39"/>
<proteinExistence type="predicted"/>
<evidence type="ECO:0000256" key="3">
    <source>
        <dbReference type="ARBA" id="ARBA00022958"/>
    </source>
</evidence>
<dbReference type="PANTHER" id="PTHR43833:SF5">
    <property type="entry name" value="TRK SYSTEM POTASSIUM UPTAKE PROTEIN TRKA"/>
    <property type="match status" value="1"/>
</dbReference>
<keyword evidence="2" id="KW-0633">Potassium transport</keyword>
<dbReference type="InterPro" id="IPR050721">
    <property type="entry name" value="Trk_Ktr_HKT_K-transport"/>
</dbReference>
<dbReference type="PANTHER" id="PTHR43833">
    <property type="entry name" value="POTASSIUM CHANNEL PROTEIN 2-RELATED-RELATED"/>
    <property type="match status" value="1"/>
</dbReference>
<dbReference type="InterPro" id="IPR006036">
    <property type="entry name" value="K_uptake_TrkA"/>
</dbReference>
<evidence type="ECO:0000256" key="4">
    <source>
        <dbReference type="ARBA" id="ARBA00023027"/>
    </source>
</evidence>
<evidence type="ECO:0000256" key="1">
    <source>
        <dbReference type="ARBA" id="ARBA00022448"/>
    </source>
</evidence>
<evidence type="ECO:0000256" key="2">
    <source>
        <dbReference type="ARBA" id="ARBA00022538"/>
    </source>
</evidence>
<feature type="domain" description="RCK N-terminal" evidence="6">
    <location>
        <begin position="56"/>
        <end position="173"/>
    </location>
</feature>
<keyword evidence="1" id="KW-0813">Transport</keyword>
<gene>
    <name evidence="8" type="ORF">METZ01_LOCUS267617</name>
</gene>
<accession>A0A382JU39</accession>
<keyword evidence="4" id="KW-0520">NAD</keyword>
<dbReference type="PROSITE" id="PS50890">
    <property type="entry name" value="PUA"/>
    <property type="match status" value="1"/>
</dbReference>
<evidence type="ECO:0000259" key="6">
    <source>
        <dbReference type="PROSITE" id="PS51201"/>
    </source>
</evidence>
<dbReference type="InterPro" id="IPR036721">
    <property type="entry name" value="RCK_C_sf"/>
</dbReference>
<dbReference type="SUPFAM" id="SSF116726">
    <property type="entry name" value="TrkA C-terminal domain-like"/>
    <property type="match status" value="1"/>
</dbReference>
<dbReference type="PROSITE" id="PS51201">
    <property type="entry name" value="RCK_N"/>
    <property type="match status" value="1"/>
</dbReference>
<dbReference type="PROSITE" id="PS51202">
    <property type="entry name" value="RCK_C"/>
    <property type="match status" value="1"/>
</dbReference>
<dbReference type="InterPro" id="IPR003148">
    <property type="entry name" value="RCK_N"/>
</dbReference>
<dbReference type="Gene3D" id="3.40.50.720">
    <property type="entry name" value="NAD(P)-binding Rossmann-like Domain"/>
    <property type="match status" value="1"/>
</dbReference>
<dbReference type="InterPro" id="IPR036291">
    <property type="entry name" value="NAD(P)-bd_dom_sf"/>
</dbReference>
<protein>
    <recommendedName>
        <fullName evidence="9">RCK C-terminal domain-containing protein</fullName>
    </recommendedName>
</protein>
<name>A0A382JU39_9ZZZZ</name>
<sequence length="274" mass="30395">EERDFKFGIINVLRESESNVPWSDFEFKQSDTAYFIVKTERLETLMSLLGKETTPTKSIIILGGSKIGRSIAEKLENEINVRMIDSSRDKAEWLASNLKQTMILHGDGTDVELLKAENIGDADSFIAVTENEQTNLLSGMLARHLGVKQVVIHVSTTEYMPIVHEIGFGSVLSKNMSTVNSILRLISSDQTEKSVTTFDEIDIDVVEFSPEPGSKVTKAPLEDIKFPEDSIVGVINHHGNLTIARGATQLTEEDTVLVFAKSKAVPKLRQLFEA</sequence>
<dbReference type="Pfam" id="PF02254">
    <property type="entry name" value="TrkA_N"/>
    <property type="match status" value="1"/>
</dbReference>
<dbReference type="GO" id="GO:0015079">
    <property type="term" value="F:potassium ion transmembrane transporter activity"/>
    <property type="evidence" value="ECO:0007669"/>
    <property type="project" value="InterPro"/>
</dbReference>
<evidence type="ECO:0000259" key="7">
    <source>
        <dbReference type="PROSITE" id="PS51202"/>
    </source>
</evidence>
<organism evidence="8">
    <name type="scientific">marine metagenome</name>
    <dbReference type="NCBI Taxonomy" id="408172"/>
    <lineage>
        <taxon>unclassified sequences</taxon>
        <taxon>metagenomes</taxon>
        <taxon>ecological metagenomes</taxon>
    </lineage>
</organism>